<reference evidence="2 3" key="1">
    <citation type="journal article" date="2016" name="Int. J. Mol. Sci.">
        <title>Comparative genomics of the extreme acidophile Acidithiobacillus thiooxidans reveals intraspecific divergence and niche adaptation.</title>
        <authorList>
            <person name="Zhang X."/>
            <person name="Feng X."/>
            <person name="Tao J."/>
            <person name="Ma L."/>
            <person name="Xiao Y."/>
            <person name="Liang Y."/>
            <person name="Liu X."/>
            <person name="Yin H."/>
        </authorList>
    </citation>
    <scope>NUCLEOTIDE SEQUENCE [LARGE SCALE GENOMIC DNA]</scope>
    <source>
        <strain evidence="2 3">A02</strain>
    </source>
</reference>
<dbReference type="Gene3D" id="3.30.1330.40">
    <property type="entry name" value="RutC-like"/>
    <property type="match status" value="1"/>
</dbReference>
<feature type="domain" description="Chorismatase FkbO/Hyg5-like N-terminal" evidence="1">
    <location>
        <begin position="64"/>
        <end position="188"/>
    </location>
</feature>
<dbReference type="EMBL" id="LWSA01000326">
    <property type="protein sequence ID" value="OCX67911.1"/>
    <property type="molecule type" value="Genomic_DNA"/>
</dbReference>
<dbReference type="Proteomes" id="UP000094893">
    <property type="component" value="Unassembled WGS sequence"/>
</dbReference>
<sequence length="341" mass="38178">MNEPLQLEWISTEILLRQPKEYLSHVLGIVHYGPNQVHTGLRELEIPVSLVNVPVLGHGDGICELWRSQQKVRAGSHGPISWRANESLLFLTVEIGNAEQCLHDATRDAYCALLAEITALGYPHLLRVWNHIGDINDDSTGLERYRQFNIGRLEAFMAGNWSVIDVAPPAASALGAQRNTPLALFALASHHAPLAIENPRQIRAYDYPQNYGPCPPTFSRASLIDLDGPTLFISGTASIVGHQSMHPDNCREQIRETMRNIEALLHEVSCSHGVDWELANLQFKAYLRNGADLWMFREEMDQIVGKEVNCLIIQADICRRDLLVEIEAVALPCTSTIEHHH</sequence>
<dbReference type="SUPFAM" id="SSF55298">
    <property type="entry name" value="YjgF-like"/>
    <property type="match status" value="1"/>
</dbReference>
<dbReference type="Pfam" id="PF21168">
    <property type="entry name" value="FkbO_Hyg5-like_N"/>
    <property type="match status" value="1"/>
</dbReference>
<dbReference type="CDD" id="cd06153">
    <property type="entry name" value="YjgF_YER057c_UK114_like_5"/>
    <property type="match status" value="1"/>
</dbReference>
<proteinExistence type="predicted"/>
<dbReference type="RefSeq" id="WP_024893325.1">
    <property type="nucleotide sequence ID" value="NZ_JAAOMO010000116.1"/>
</dbReference>
<dbReference type="InterPro" id="IPR049368">
    <property type="entry name" value="FkbO_Hyg5-like_N"/>
</dbReference>
<organism evidence="2 3">
    <name type="scientific">Acidithiobacillus thiooxidans</name>
    <name type="common">Thiobacillus thiooxidans</name>
    <dbReference type="NCBI Taxonomy" id="930"/>
    <lineage>
        <taxon>Bacteria</taxon>
        <taxon>Pseudomonadati</taxon>
        <taxon>Pseudomonadota</taxon>
        <taxon>Acidithiobacillia</taxon>
        <taxon>Acidithiobacillales</taxon>
        <taxon>Acidithiobacillaceae</taxon>
        <taxon>Acidithiobacillus</taxon>
    </lineage>
</organism>
<comment type="caution">
    <text evidence="2">The sequence shown here is derived from an EMBL/GenBank/DDBJ whole genome shotgun (WGS) entry which is preliminary data.</text>
</comment>
<evidence type="ECO:0000313" key="3">
    <source>
        <dbReference type="Proteomes" id="UP000094893"/>
    </source>
</evidence>
<dbReference type="AlphaFoldDB" id="A0A1C2I1E9"/>
<name>A0A1C2I1E9_ACITH</name>
<gene>
    <name evidence="2" type="ORF">A6P07_19175</name>
</gene>
<protein>
    <recommendedName>
        <fullName evidence="1">Chorismatase FkbO/Hyg5-like N-terminal domain-containing protein</fullName>
    </recommendedName>
</protein>
<dbReference type="InterPro" id="IPR035959">
    <property type="entry name" value="RutC-like_sf"/>
</dbReference>
<evidence type="ECO:0000313" key="2">
    <source>
        <dbReference type="EMBL" id="OCX67911.1"/>
    </source>
</evidence>
<evidence type="ECO:0000259" key="1">
    <source>
        <dbReference type="Pfam" id="PF21168"/>
    </source>
</evidence>
<dbReference type="STRING" id="930.GCA_002079865_02501"/>
<accession>A0A1C2I1E9</accession>
<dbReference type="GeneID" id="60694698"/>